<dbReference type="EMBL" id="QJNU01001574">
    <property type="protein sequence ID" value="RYO74960.1"/>
    <property type="molecule type" value="Genomic_DNA"/>
</dbReference>
<evidence type="ECO:0000256" key="3">
    <source>
        <dbReference type="ARBA" id="ARBA00023015"/>
    </source>
</evidence>
<evidence type="ECO:0000256" key="4">
    <source>
        <dbReference type="ARBA" id="ARBA00023125"/>
    </source>
</evidence>
<evidence type="ECO:0000256" key="1">
    <source>
        <dbReference type="ARBA" id="ARBA00022723"/>
    </source>
</evidence>
<comment type="caution">
    <text evidence="8">The sequence shown here is derived from an EMBL/GenBank/DDBJ whole genome shotgun (WGS) entry which is preliminary data.</text>
</comment>
<keyword evidence="6" id="KW-0539">Nucleus</keyword>
<keyword evidence="3" id="KW-0805">Transcription regulation</keyword>
<dbReference type="Proteomes" id="UP000293360">
    <property type="component" value="Unassembled WGS sequence"/>
</dbReference>
<feature type="region of interest" description="Disordered" evidence="7">
    <location>
        <begin position="342"/>
        <end position="363"/>
    </location>
</feature>
<evidence type="ECO:0000256" key="5">
    <source>
        <dbReference type="ARBA" id="ARBA00023163"/>
    </source>
</evidence>
<dbReference type="GO" id="GO:0003677">
    <property type="term" value="F:DNA binding"/>
    <property type="evidence" value="ECO:0007669"/>
    <property type="project" value="UniProtKB-KW"/>
</dbReference>
<protein>
    <submittedName>
        <fullName evidence="8">Uncharacterized protein</fullName>
    </submittedName>
</protein>
<proteinExistence type="predicted"/>
<accession>A0A4Q4SSI5</accession>
<evidence type="ECO:0000313" key="8">
    <source>
        <dbReference type="EMBL" id="RYO74960.1"/>
    </source>
</evidence>
<keyword evidence="4" id="KW-0238">DNA-binding</keyword>
<dbReference type="AlphaFoldDB" id="A0A4Q4SSI5"/>
<dbReference type="STRING" id="155417.A0A4Q4SSI5"/>
<name>A0A4Q4SSI5_9PEZI</name>
<evidence type="ECO:0000256" key="7">
    <source>
        <dbReference type="SAM" id="MobiDB-lite"/>
    </source>
</evidence>
<dbReference type="OrthoDB" id="2593732at2759"/>
<evidence type="ECO:0000256" key="6">
    <source>
        <dbReference type="ARBA" id="ARBA00023242"/>
    </source>
</evidence>
<keyword evidence="5" id="KW-0804">Transcription</keyword>
<keyword evidence="9" id="KW-1185">Reference proteome</keyword>
<dbReference type="GO" id="GO:0046872">
    <property type="term" value="F:metal ion binding"/>
    <property type="evidence" value="ECO:0007669"/>
    <property type="project" value="UniProtKB-KW"/>
</dbReference>
<gene>
    <name evidence="8" type="ORF">DL764_010642</name>
</gene>
<keyword evidence="2" id="KW-0862">Zinc</keyword>
<evidence type="ECO:0000256" key="2">
    <source>
        <dbReference type="ARBA" id="ARBA00022833"/>
    </source>
</evidence>
<keyword evidence="1" id="KW-0479">Metal-binding</keyword>
<evidence type="ECO:0000313" key="9">
    <source>
        <dbReference type="Proteomes" id="UP000293360"/>
    </source>
</evidence>
<sequence>MQTLQYGMRSIQGLHEQSRVHVAAGRNLLRELDLEDAKRRARPPLPQPRHCGRSRQALTHNGSQAIPVSIGLLRVIVTNLDLHARALDDGPLTHVEDFAMISDLYNVWRYYEPPLSSDEVAAAESASGPCHHKYATSENLLVANRAVESLLNGIALAQLENVNEMTTLVANEGPQAIGILTRFQAPHKRCFTNLSIALRAFELEMDPKPTQASSSEVPQNLTKAFLTFKLYHSIIRPYLSYNSGTPWARLEDETMAASYKDILDLAERILQMGNPRAAPFTPMPSTTHPLFAVAHSGVPQSNRRRAIDLLRRYPRRDGLWDTMFAASLSDLIMAREREILAERRRESSTGGDDADAAEAEEGDDNELVELLDRHYGARVKFESERSARVTLCTWREWIAGQPGEICRFHW</sequence>
<organism evidence="8 9">
    <name type="scientific">Monosporascus ibericus</name>
    <dbReference type="NCBI Taxonomy" id="155417"/>
    <lineage>
        <taxon>Eukaryota</taxon>
        <taxon>Fungi</taxon>
        <taxon>Dikarya</taxon>
        <taxon>Ascomycota</taxon>
        <taxon>Pezizomycotina</taxon>
        <taxon>Sordariomycetes</taxon>
        <taxon>Xylariomycetidae</taxon>
        <taxon>Xylariales</taxon>
        <taxon>Xylariales incertae sedis</taxon>
        <taxon>Monosporascus</taxon>
    </lineage>
</organism>
<dbReference type="PANTHER" id="PTHR36206">
    <property type="entry name" value="ASPERCRYPTIN BIOSYNTHESIS CLUSTER-SPECIFIC TRANSCRIPTION REGULATOR ATNN-RELATED"/>
    <property type="match status" value="1"/>
</dbReference>
<dbReference type="PANTHER" id="PTHR36206:SF12">
    <property type="entry name" value="ASPERCRYPTIN BIOSYNTHESIS CLUSTER-SPECIFIC TRANSCRIPTION REGULATOR ATNN-RELATED"/>
    <property type="match status" value="1"/>
</dbReference>
<dbReference type="InterPro" id="IPR052360">
    <property type="entry name" value="Transcr_Regulatory_Proteins"/>
</dbReference>
<feature type="region of interest" description="Disordered" evidence="7">
    <location>
        <begin position="37"/>
        <end position="58"/>
    </location>
</feature>
<feature type="compositionally biased region" description="Acidic residues" evidence="7">
    <location>
        <begin position="352"/>
        <end position="363"/>
    </location>
</feature>
<reference evidence="8 9" key="1">
    <citation type="submission" date="2018-06" db="EMBL/GenBank/DDBJ databases">
        <title>Complete Genomes of Monosporascus.</title>
        <authorList>
            <person name="Robinson A.J."/>
            <person name="Natvig D.O."/>
        </authorList>
    </citation>
    <scope>NUCLEOTIDE SEQUENCE [LARGE SCALE GENOMIC DNA]</scope>
    <source>
        <strain evidence="8 9">CBS 110550</strain>
    </source>
</reference>